<keyword evidence="2 6" id="KW-0698">rRNA processing</keyword>
<dbReference type="Proteomes" id="UP000077096">
    <property type="component" value="Chromosome"/>
</dbReference>
<name>A0A172T472_FERPE</name>
<evidence type="ECO:0000313" key="7">
    <source>
        <dbReference type="EMBL" id="ANE41819.1"/>
    </source>
</evidence>
<keyword evidence="4 6" id="KW-0808">Transferase</keyword>
<dbReference type="EMBL" id="CP011393">
    <property type="protein sequence ID" value="ANE41819.1"/>
    <property type="molecule type" value="Genomic_DNA"/>
</dbReference>
<dbReference type="PANTHER" id="PTHR31760:SF0">
    <property type="entry name" value="S-ADENOSYL-L-METHIONINE-DEPENDENT METHYLTRANSFERASES SUPERFAMILY PROTEIN"/>
    <property type="match status" value="1"/>
</dbReference>
<evidence type="ECO:0000256" key="5">
    <source>
        <dbReference type="ARBA" id="ARBA00022691"/>
    </source>
</evidence>
<feature type="binding site" evidence="6">
    <location>
        <begin position="116"/>
        <end position="117"/>
    </location>
    <ligand>
        <name>S-adenosyl-L-methionine</name>
        <dbReference type="ChEBI" id="CHEBI:59789"/>
    </ligand>
</feature>
<dbReference type="AlphaFoldDB" id="A0A172T472"/>
<dbReference type="PANTHER" id="PTHR31760">
    <property type="entry name" value="S-ADENOSYL-L-METHIONINE-DEPENDENT METHYLTRANSFERASES SUPERFAMILY PROTEIN"/>
    <property type="match status" value="1"/>
</dbReference>
<evidence type="ECO:0000256" key="3">
    <source>
        <dbReference type="ARBA" id="ARBA00022603"/>
    </source>
</evidence>
<feature type="binding site" evidence="6">
    <location>
        <position position="135"/>
    </location>
    <ligand>
        <name>S-adenosyl-L-methionine</name>
        <dbReference type="ChEBI" id="CHEBI:59789"/>
    </ligand>
</feature>
<dbReference type="HAMAP" id="MF_00074">
    <property type="entry name" value="16SrRNA_methyltr_G"/>
    <property type="match status" value="1"/>
</dbReference>
<dbReference type="Gene3D" id="3.40.50.150">
    <property type="entry name" value="Vaccinia Virus protein VP39"/>
    <property type="match status" value="1"/>
</dbReference>
<dbReference type="GO" id="GO:0005829">
    <property type="term" value="C:cytosol"/>
    <property type="evidence" value="ECO:0007669"/>
    <property type="project" value="TreeGrafter"/>
</dbReference>
<dbReference type="PIRSF" id="PIRSF003078">
    <property type="entry name" value="GidB"/>
    <property type="match status" value="1"/>
</dbReference>
<organism evidence="7 8">
    <name type="scientific">Fervidobacterium pennivorans</name>
    <dbReference type="NCBI Taxonomy" id="93466"/>
    <lineage>
        <taxon>Bacteria</taxon>
        <taxon>Thermotogati</taxon>
        <taxon>Thermotogota</taxon>
        <taxon>Thermotogae</taxon>
        <taxon>Thermotogales</taxon>
        <taxon>Fervidobacteriaceae</taxon>
        <taxon>Fervidobacterium</taxon>
    </lineage>
</organism>
<reference evidence="7 8" key="1">
    <citation type="submission" date="2014-08" db="EMBL/GenBank/DDBJ databases">
        <title>Fervidobacterium pennivorans DYC genome.</title>
        <authorList>
            <person name="Wushke S."/>
        </authorList>
    </citation>
    <scope>NUCLEOTIDE SEQUENCE [LARGE SCALE GENOMIC DNA]</scope>
    <source>
        <strain evidence="7 8">DYC</strain>
    </source>
</reference>
<dbReference type="PATRIC" id="fig|93466.3.peg.1592"/>
<dbReference type="KEGG" id="fng:JM64_07540"/>
<evidence type="ECO:0000256" key="2">
    <source>
        <dbReference type="ARBA" id="ARBA00022552"/>
    </source>
</evidence>
<comment type="similarity">
    <text evidence="6">Belongs to the methyltransferase superfamily. RNA methyltransferase RsmG family.</text>
</comment>
<proteinExistence type="inferred from homology"/>
<dbReference type="Pfam" id="PF02527">
    <property type="entry name" value="GidB"/>
    <property type="match status" value="1"/>
</dbReference>
<evidence type="ECO:0000256" key="4">
    <source>
        <dbReference type="ARBA" id="ARBA00022679"/>
    </source>
</evidence>
<comment type="caution">
    <text evidence="6">Lacks conserved residue(s) required for the propagation of feature annotation.</text>
</comment>
<comment type="function">
    <text evidence="6">Specifically methylates the N7 position of a guanine in 16S rRNA.</text>
</comment>
<dbReference type="SUPFAM" id="SSF53335">
    <property type="entry name" value="S-adenosyl-L-methionine-dependent methyltransferases"/>
    <property type="match status" value="1"/>
</dbReference>
<evidence type="ECO:0000313" key="8">
    <source>
        <dbReference type="Proteomes" id="UP000077096"/>
    </source>
</evidence>
<comment type="subcellular location">
    <subcellularLocation>
        <location evidence="6">Cytoplasm</location>
    </subcellularLocation>
</comment>
<dbReference type="EC" id="2.1.1.-" evidence="6"/>
<feature type="binding site" evidence="6">
    <location>
        <position position="66"/>
    </location>
    <ligand>
        <name>S-adenosyl-L-methionine</name>
        <dbReference type="ChEBI" id="CHEBI:59789"/>
    </ligand>
</feature>
<dbReference type="InterPro" id="IPR003682">
    <property type="entry name" value="rRNA_ssu_MeTfrase_G"/>
</dbReference>
<evidence type="ECO:0000256" key="6">
    <source>
        <dbReference type="HAMAP-Rule" id="MF_00074"/>
    </source>
</evidence>
<sequence>MLLNSFSRWFSMEKMELVKKYVEELINAPINLVGYRDFNEAFHYLYMDSVLAVKPEDLGNNFLDVGTGGGVPGVFLLIEFGIHGFLIDSVCKKIDYVKNLCERLGLSNVELMCVRAEELKDKGMFRERFDSAVSRAVSRIATVLELTAPYVKVGGKVLLYKGPGYNEELGQAVNAMKELGVKLAEIRKYSILGKDRFLVIFEKMSPTPEKYPRKVGIPEKRPIR</sequence>
<evidence type="ECO:0000256" key="1">
    <source>
        <dbReference type="ARBA" id="ARBA00022490"/>
    </source>
</evidence>
<dbReference type="NCBIfam" id="TIGR00138">
    <property type="entry name" value="rsmG_gidB"/>
    <property type="match status" value="1"/>
</dbReference>
<accession>A0A172T472</accession>
<keyword evidence="5 6" id="KW-0949">S-adenosyl-L-methionine</keyword>
<keyword evidence="1 6" id="KW-0963">Cytoplasm</keyword>
<protein>
    <recommendedName>
        <fullName evidence="6">Ribosomal RNA small subunit methyltransferase G</fullName>
        <ecNumber evidence="6">2.1.1.-</ecNumber>
    </recommendedName>
    <alternativeName>
        <fullName evidence="6">16S rRNA 7-methylguanosine methyltransferase</fullName>
        <shortName evidence="6">16S rRNA m7G methyltransferase</shortName>
    </alternativeName>
</protein>
<gene>
    <name evidence="6" type="primary">rsmG</name>
    <name evidence="7" type="ORF">JM64_07540</name>
</gene>
<keyword evidence="3 6" id="KW-0489">Methyltransferase</keyword>
<dbReference type="GO" id="GO:0070043">
    <property type="term" value="F:rRNA (guanine-N7-)-methyltransferase activity"/>
    <property type="evidence" value="ECO:0007669"/>
    <property type="project" value="UniProtKB-UniRule"/>
</dbReference>
<dbReference type="InterPro" id="IPR029063">
    <property type="entry name" value="SAM-dependent_MTases_sf"/>
</dbReference>